<dbReference type="EMBL" id="FOYI01000019">
    <property type="protein sequence ID" value="SFR20148.1"/>
    <property type="molecule type" value="Genomic_DNA"/>
</dbReference>
<reference evidence="1 2" key="1">
    <citation type="submission" date="2016-10" db="EMBL/GenBank/DDBJ databases">
        <authorList>
            <person name="de Groot N.N."/>
        </authorList>
    </citation>
    <scope>NUCLEOTIDE SEQUENCE [LARGE SCALE GENOMIC DNA]</scope>
    <source>
        <strain evidence="2">KMM 9023,NRIC 0796,JCM 17311,KCTC 23692</strain>
    </source>
</reference>
<dbReference type="OrthoDB" id="7629596at2"/>
<organism evidence="1 2">
    <name type="scientific">Poseidonocella sedimentorum</name>
    <dbReference type="NCBI Taxonomy" id="871652"/>
    <lineage>
        <taxon>Bacteria</taxon>
        <taxon>Pseudomonadati</taxon>
        <taxon>Pseudomonadota</taxon>
        <taxon>Alphaproteobacteria</taxon>
        <taxon>Rhodobacterales</taxon>
        <taxon>Roseobacteraceae</taxon>
        <taxon>Poseidonocella</taxon>
    </lineage>
</organism>
<accession>A0A1I6ERK9</accession>
<name>A0A1I6ERK9_9RHOB</name>
<evidence type="ECO:0000313" key="1">
    <source>
        <dbReference type="EMBL" id="SFR20148.1"/>
    </source>
</evidence>
<dbReference type="PROSITE" id="PS51318">
    <property type="entry name" value="TAT"/>
    <property type="match status" value="1"/>
</dbReference>
<dbReference type="InterPro" id="IPR006311">
    <property type="entry name" value="TAT_signal"/>
</dbReference>
<proteinExistence type="predicted"/>
<keyword evidence="1" id="KW-0449">Lipoprotein</keyword>
<dbReference type="RefSeq" id="WP_092082720.1">
    <property type="nucleotide sequence ID" value="NZ_FOYI01000019.1"/>
</dbReference>
<dbReference type="STRING" id="871652.SAMN04515673_11915"/>
<sequence length="161" mass="16828">MRWSGRRSFLIGLAAAGLAGCGLRPVYAPSGAGALAGRVAVTVPENRESFLLVTRLRDRLGAPASAPDYRLDFDVSTRASGLAVTQEQSTTRYQIIGTVRYALRDTATGAESASGTVTGFTGYSTTGSTVATLAAERDARERLMTLLADDLTAQLLAQVGA</sequence>
<dbReference type="AlphaFoldDB" id="A0A1I6ERK9"/>
<dbReference type="Proteomes" id="UP000199302">
    <property type="component" value="Unassembled WGS sequence"/>
</dbReference>
<keyword evidence="2" id="KW-1185">Reference proteome</keyword>
<dbReference type="Pfam" id="PF04390">
    <property type="entry name" value="LptE"/>
    <property type="match status" value="1"/>
</dbReference>
<evidence type="ECO:0000313" key="2">
    <source>
        <dbReference type="Proteomes" id="UP000199302"/>
    </source>
</evidence>
<dbReference type="PROSITE" id="PS51257">
    <property type="entry name" value="PROKAR_LIPOPROTEIN"/>
    <property type="match status" value="1"/>
</dbReference>
<dbReference type="GO" id="GO:0019867">
    <property type="term" value="C:outer membrane"/>
    <property type="evidence" value="ECO:0007669"/>
    <property type="project" value="InterPro"/>
</dbReference>
<dbReference type="InterPro" id="IPR007485">
    <property type="entry name" value="LPS_assembly_LptE"/>
</dbReference>
<dbReference type="Gene3D" id="3.30.160.150">
    <property type="entry name" value="Lipoprotein like domain"/>
    <property type="match status" value="1"/>
</dbReference>
<protein>
    <submittedName>
        <fullName evidence="1">LPS-assembly lipoprotein</fullName>
    </submittedName>
</protein>
<gene>
    <name evidence="1" type="ORF">SAMN04515673_11915</name>
</gene>
<dbReference type="GO" id="GO:0043165">
    <property type="term" value="P:Gram-negative-bacterium-type cell outer membrane assembly"/>
    <property type="evidence" value="ECO:0007669"/>
    <property type="project" value="InterPro"/>
</dbReference>